<reference evidence="1 2" key="1">
    <citation type="journal article" date="2015" name="Stand. Genomic Sci.">
        <title>Genomic Encyclopedia of Bacterial and Archaeal Type Strains, Phase III: the genomes of soil and plant-associated and newly described type strains.</title>
        <authorList>
            <person name="Whitman W.B."/>
            <person name="Woyke T."/>
            <person name="Klenk H.P."/>
            <person name="Zhou Y."/>
            <person name="Lilburn T.G."/>
            <person name="Beck B.J."/>
            <person name="De Vos P."/>
            <person name="Vandamme P."/>
            <person name="Eisen J.A."/>
            <person name="Garrity G."/>
            <person name="Hugenholtz P."/>
            <person name="Kyrpides N.C."/>
        </authorList>
    </citation>
    <scope>NUCLEOTIDE SEQUENCE [LARGE SCALE GENOMIC DNA]</scope>
    <source>
        <strain evidence="1 2">VKM Ac-2538</strain>
    </source>
</reference>
<gene>
    <name evidence="1" type="ORF">EV644_101181</name>
</gene>
<organism evidence="1 2">
    <name type="scientific">Kribbella orskensis</name>
    <dbReference type="NCBI Taxonomy" id="2512216"/>
    <lineage>
        <taxon>Bacteria</taxon>
        <taxon>Bacillati</taxon>
        <taxon>Actinomycetota</taxon>
        <taxon>Actinomycetes</taxon>
        <taxon>Propionibacteriales</taxon>
        <taxon>Kribbellaceae</taxon>
        <taxon>Kribbella</taxon>
    </lineage>
</organism>
<accession>A0ABY2BU92</accession>
<dbReference type="NCBIfam" id="TIGR00026">
    <property type="entry name" value="hi_GC_TIGR00026"/>
    <property type="match status" value="1"/>
</dbReference>
<name>A0ABY2BU92_9ACTN</name>
<dbReference type="InterPro" id="IPR012349">
    <property type="entry name" value="Split_barrel_FMN-bd"/>
</dbReference>
<keyword evidence="2" id="KW-1185">Reference proteome</keyword>
<evidence type="ECO:0000313" key="1">
    <source>
        <dbReference type="EMBL" id="TCO31541.1"/>
    </source>
</evidence>
<dbReference type="EMBL" id="SLWM01000001">
    <property type="protein sequence ID" value="TCO31541.1"/>
    <property type="molecule type" value="Genomic_DNA"/>
</dbReference>
<dbReference type="Gene3D" id="2.30.110.10">
    <property type="entry name" value="Electron Transport, Fmn-binding Protein, Chain A"/>
    <property type="match status" value="1"/>
</dbReference>
<sequence>MVTVEDQRGGRDGGRGASRVSARTFRGWRWRLGNALVTVFARAGVGPIALLTTTGRKTGRLHTVPVVPIDHAGSRWLVAPYGPVGWVHNALAGGDVVLSYGRQHISYTVREATPTEAGPVLKQYATVATRTRHCFTAGIDDPVEAFVAEASEHPVLELRPALA</sequence>
<comment type="caution">
    <text evidence="1">The sequence shown here is derived from an EMBL/GenBank/DDBJ whole genome shotgun (WGS) entry which is preliminary data.</text>
</comment>
<evidence type="ECO:0000313" key="2">
    <source>
        <dbReference type="Proteomes" id="UP000295818"/>
    </source>
</evidence>
<dbReference type="Pfam" id="PF04075">
    <property type="entry name" value="F420H2_quin_red"/>
    <property type="match status" value="1"/>
</dbReference>
<dbReference type="Proteomes" id="UP000295818">
    <property type="component" value="Unassembled WGS sequence"/>
</dbReference>
<protein>
    <submittedName>
        <fullName evidence="1">Deazaflavin-dependent oxidoreductase (Nitroreductase family)</fullName>
    </submittedName>
</protein>
<dbReference type="InterPro" id="IPR004378">
    <property type="entry name" value="F420H2_quin_Rdtase"/>
</dbReference>
<proteinExistence type="predicted"/>